<dbReference type="HOGENOM" id="CLU_2217039_0_0_2"/>
<evidence type="ECO:0000313" key="1">
    <source>
        <dbReference type="EMBL" id="ABS56117.1"/>
    </source>
</evidence>
<protein>
    <submittedName>
        <fullName evidence="1">Uncharacterized protein</fullName>
    </submittedName>
</protein>
<dbReference type="KEGG" id="mbn:Mboo_1600"/>
<organism evidence="1 2">
    <name type="scientific">Methanoregula boonei (strain DSM 21154 / JCM 14090 / 6A8)</name>
    <dbReference type="NCBI Taxonomy" id="456442"/>
    <lineage>
        <taxon>Archaea</taxon>
        <taxon>Methanobacteriati</taxon>
        <taxon>Methanobacteriota</taxon>
        <taxon>Stenosarchaea group</taxon>
        <taxon>Methanomicrobia</taxon>
        <taxon>Methanomicrobiales</taxon>
        <taxon>Methanoregulaceae</taxon>
        <taxon>Methanoregula</taxon>
    </lineage>
</organism>
<proteinExistence type="predicted"/>
<sequence length="106" mass="11384">MAAGLCGVITAILLAGVLLFVGMGIMSIKPQFGAILPAKIFVFPSGTKVTPAGFHRTPVFPDGSVLQKYALYGLRFPVFPDRKVIIPENTVIIQVIQGIFPSEIVR</sequence>
<dbReference type="RefSeq" id="WP_012107161.1">
    <property type="nucleotide sequence ID" value="NC_009712.1"/>
</dbReference>
<dbReference type="AlphaFoldDB" id="A7I8Q6"/>
<accession>A7I8Q6</accession>
<name>A7I8Q6_METB6</name>
<reference evidence="2" key="1">
    <citation type="journal article" date="2015" name="Microbiology">
        <title>Genome of Methanoregula boonei 6A8 reveals adaptations to oligotrophic peatland environments.</title>
        <authorList>
            <person name="Braeuer S."/>
            <person name="Cadillo-Quiroz H."/>
            <person name="Kyrpides N."/>
            <person name="Woyke T."/>
            <person name="Goodwin L."/>
            <person name="Detter C."/>
            <person name="Podell S."/>
            <person name="Yavitt J.B."/>
            <person name="Zinder S.H."/>
        </authorList>
    </citation>
    <scope>NUCLEOTIDE SEQUENCE [LARGE SCALE GENOMIC DNA]</scope>
    <source>
        <strain evidence="2">DSM 21154 / JCM 14090 / 6A8</strain>
    </source>
</reference>
<dbReference type="GeneID" id="5412195"/>
<gene>
    <name evidence="1" type="ordered locus">Mboo_1600</name>
</gene>
<evidence type="ECO:0000313" key="2">
    <source>
        <dbReference type="Proteomes" id="UP000002408"/>
    </source>
</evidence>
<dbReference type="Proteomes" id="UP000002408">
    <property type="component" value="Chromosome"/>
</dbReference>
<dbReference type="EMBL" id="CP000780">
    <property type="protein sequence ID" value="ABS56117.1"/>
    <property type="molecule type" value="Genomic_DNA"/>
</dbReference>
<keyword evidence="2" id="KW-1185">Reference proteome</keyword>